<proteinExistence type="predicted"/>
<accession>A0A0G1CXR4</accession>
<feature type="transmembrane region" description="Helical" evidence="1">
    <location>
        <begin position="288"/>
        <end position="313"/>
    </location>
</feature>
<protein>
    <recommendedName>
        <fullName evidence="2">Glycosyltransferase 2-like domain-containing protein</fullName>
    </recommendedName>
</protein>
<dbReference type="Gene3D" id="3.90.550.10">
    <property type="entry name" value="Spore Coat Polysaccharide Biosynthesis Protein SpsA, Chain A"/>
    <property type="match status" value="1"/>
</dbReference>
<evidence type="ECO:0000313" key="4">
    <source>
        <dbReference type="Proteomes" id="UP000034669"/>
    </source>
</evidence>
<dbReference type="PANTHER" id="PTHR43685">
    <property type="entry name" value="GLYCOSYLTRANSFERASE"/>
    <property type="match status" value="1"/>
</dbReference>
<keyword evidence="1" id="KW-0812">Transmembrane</keyword>
<dbReference type="InterPro" id="IPR029044">
    <property type="entry name" value="Nucleotide-diphossugar_trans"/>
</dbReference>
<feature type="transmembrane region" description="Helical" evidence="1">
    <location>
        <begin position="236"/>
        <end position="255"/>
    </location>
</feature>
<evidence type="ECO:0000259" key="2">
    <source>
        <dbReference type="Pfam" id="PF00535"/>
    </source>
</evidence>
<dbReference type="EMBL" id="LCFI01000002">
    <property type="protein sequence ID" value="KKS90565.1"/>
    <property type="molecule type" value="Genomic_DNA"/>
</dbReference>
<evidence type="ECO:0000256" key="1">
    <source>
        <dbReference type="SAM" id="Phobius"/>
    </source>
</evidence>
<dbReference type="Proteomes" id="UP000034669">
    <property type="component" value="Unassembled WGS sequence"/>
</dbReference>
<feature type="transmembrane region" description="Helical" evidence="1">
    <location>
        <begin position="260"/>
        <end position="276"/>
    </location>
</feature>
<keyword evidence="1" id="KW-1133">Transmembrane helix</keyword>
<dbReference type="AlphaFoldDB" id="A0A0G1CXR4"/>
<dbReference type="InterPro" id="IPR050834">
    <property type="entry name" value="Glycosyltransf_2"/>
</dbReference>
<keyword evidence="1" id="KW-0472">Membrane</keyword>
<dbReference type="PANTHER" id="PTHR43685:SF3">
    <property type="entry name" value="SLR2126 PROTEIN"/>
    <property type="match status" value="1"/>
</dbReference>
<feature type="domain" description="Glycosyltransferase 2-like" evidence="2">
    <location>
        <begin position="13"/>
        <end position="165"/>
    </location>
</feature>
<dbReference type="InterPro" id="IPR001173">
    <property type="entry name" value="Glyco_trans_2-like"/>
</dbReference>
<gene>
    <name evidence="3" type="ORF">UV66_C0002G0042</name>
</gene>
<name>A0A0G1CXR4_9BACT</name>
<dbReference type="SUPFAM" id="SSF53448">
    <property type="entry name" value="Nucleotide-diphospho-sugar transferases"/>
    <property type="match status" value="1"/>
</dbReference>
<reference evidence="3 4" key="1">
    <citation type="journal article" date="2015" name="Nature">
        <title>rRNA introns, odd ribosomes, and small enigmatic genomes across a large radiation of phyla.</title>
        <authorList>
            <person name="Brown C.T."/>
            <person name="Hug L.A."/>
            <person name="Thomas B.C."/>
            <person name="Sharon I."/>
            <person name="Castelle C.J."/>
            <person name="Singh A."/>
            <person name="Wilkins M.J."/>
            <person name="Williams K.H."/>
            <person name="Banfield J.F."/>
        </authorList>
    </citation>
    <scope>NUCLEOTIDE SEQUENCE [LARGE SCALE GENOMIC DNA]</scope>
</reference>
<dbReference type="Pfam" id="PF00535">
    <property type="entry name" value="Glycos_transf_2"/>
    <property type="match status" value="1"/>
</dbReference>
<evidence type="ECO:0000313" key="3">
    <source>
        <dbReference type="EMBL" id="KKS90565.1"/>
    </source>
</evidence>
<comment type="caution">
    <text evidence="3">The sequence shown here is derived from an EMBL/GenBank/DDBJ whole genome shotgun (WGS) entry which is preliminary data.</text>
</comment>
<organism evidence="3 4">
    <name type="scientific">Candidatus Woesebacteria bacterium GW2011_GWA1_43_12</name>
    <dbReference type="NCBI Taxonomy" id="1618557"/>
    <lineage>
        <taxon>Bacteria</taxon>
        <taxon>Candidatus Woeseibacteriota</taxon>
    </lineage>
</organism>
<sequence>MSNKNHHHTNHVSVVITVKNEAQSIRGTLKSLLSQTYKPGEILVVDGGSTDKTSQIISEFKGKGVKYYSKTGNRSVGRNEGIKRARNNIIAITDSGCIANKDWVKKISEPIRGGDCDVVAGYYRVNHKATVFQRCLATYTLVMNNNLLNDNFLPASRSMALTRKILNDCGGFPEEFSYNEDYVLARRLKSMRARRIRFAKEAVVEWEPRKEVLEAFWMFLKFAFGDAQAGTTRNTLPLLFIRAILFIILFLLALFVSNRLWVIIALLSCLYLVWAVNKNYKYVGVISATMWLPLLQLISDIAVLIGSFTGYLFRLQISSVHHKPDR</sequence>